<gene>
    <name evidence="1" type="ORF">NCTC13032_05577</name>
</gene>
<evidence type="ECO:0000313" key="1">
    <source>
        <dbReference type="EMBL" id="VTP75155.1"/>
    </source>
</evidence>
<dbReference type="AlphaFoldDB" id="A0A4U9IEQ1"/>
<organism evidence="1 2">
    <name type="scientific">Leclercia adecarboxylata</name>
    <dbReference type="NCBI Taxonomy" id="83655"/>
    <lineage>
        <taxon>Bacteria</taxon>
        <taxon>Pseudomonadati</taxon>
        <taxon>Pseudomonadota</taxon>
        <taxon>Gammaproteobacteria</taxon>
        <taxon>Enterobacterales</taxon>
        <taxon>Enterobacteriaceae</taxon>
        <taxon>Leclercia</taxon>
    </lineage>
</organism>
<dbReference type="EMBL" id="LR590464">
    <property type="protein sequence ID" value="VTP75155.1"/>
    <property type="molecule type" value="Genomic_DNA"/>
</dbReference>
<name>A0A4U9IEQ1_9ENTR</name>
<dbReference type="Proteomes" id="UP000310719">
    <property type="component" value="Chromosome"/>
</dbReference>
<protein>
    <submittedName>
        <fullName evidence="1">Uncharacterized protein</fullName>
    </submittedName>
</protein>
<evidence type="ECO:0000313" key="2">
    <source>
        <dbReference type="Proteomes" id="UP000310719"/>
    </source>
</evidence>
<sequence length="84" mass="9768">MAFYRGYLTLVKRFWRSQWCRATAWQTLLSFSSKIQTVNPVNTLMVPSVTLPAYHLEPGNLKKCLELKQVCLHRGQVKPKAQFI</sequence>
<accession>A0A4U9IEQ1</accession>
<reference evidence="1 2" key="1">
    <citation type="submission" date="2019-05" db="EMBL/GenBank/DDBJ databases">
        <authorList>
            <consortium name="Pathogen Informatics"/>
        </authorList>
    </citation>
    <scope>NUCLEOTIDE SEQUENCE [LARGE SCALE GENOMIC DNA]</scope>
    <source>
        <strain evidence="1 2">NCTC13032</strain>
    </source>
</reference>
<proteinExistence type="predicted"/>